<comment type="caution">
    <text evidence="2">The sequence shown here is derived from an EMBL/GenBank/DDBJ whole genome shotgun (WGS) entry which is preliminary data.</text>
</comment>
<keyword evidence="1" id="KW-0812">Transmembrane</keyword>
<proteinExistence type="predicted"/>
<reference evidence="2" key="1">
    <citation type="submission" date="2020-08" db="EMBL/GenBank/DDBJ databases">
        <title>Hyunsoonleella sp. strain SJ7 genome sequencing and assembly.</title>
        <authorList>
            <person name="Kim I."/>
        </authorList>
    </citation>
    <scope>NUCLEOTIDE SEQUENCE</scope>
    <source>
        <strain evidence="2">SJ7</strain>
    </source>
</reference>
<feature type="transmembrane region" description="Helical" evidence="1">
    <location>
        <begin position="194"/>
        <end position="211"/>
    </location>
</feature>
<keyword evidence="1" id="KW-1133">Transmembrane helix</keyword>
<keyword evidence="3" id="KW-1185">Reference proteome</keyword>
<feature type="transmembrane region" description="Helical" evidence="1">
    <location>
        <begin position="131"/>
        <end position="151"/>
    </location>
</feature>
<protein>
    <recommendedName>
        <fullName evidence="4">DUF975 family protein</fullName>
    </recommendedName>
</protein>
<evidence type="ECO:0008006" key="4">
    <source>
        <dbReference type="Google" id="ProtNLM"/>
    </source>
</evidence>
<gene>
    <name evidence="2" type="ORF">H7U19_05990</name>
</gene>
<dbReference type="Proteomes" id="UP000656244">
    <property type="component" value="Unassembled WGS sequence"/>
</dbReference>
<evidence type="ECO:0000256" key="1">
    <source>
        <dbReference type="SAM" id="Phobius"/>
    </source>
</evidence>
<dbReference type="RefSeq" id="WP_186560144.1">
    <property type="nucleotide sequence ID" value="NZ_JACNMF010000002.1"/>
</dbReference>
<organism evidence="2 3">
    <name type="scientific">Hyunsoonleella aquatilis</name>
    <dbReference type="NCBI Taxonomy" id="2762758"/>
    <lineage>
        <taxon>Bacteria</taxon>
        <taxon>Pseudomonadati</taxon>
        <taxon>Bacteroidota</taxon>
        <taxon>Flavobacteriia</taxon>
        <taxon>Flavobacteriales</taxon>
        <taxon>Flavobacteriaceae</taxon>
    </lineage>
</organism>
<sequence>MNAINVLLERIENAKDLDFGTIFNQSIELFKKVWVQGLVTILLTMLLMMPFYLLMYVPLIASGMMDSESFNSGGQPDISVLIPFYALGAVFSFFATIIGVGLKGAFFRICKQKDFNEAKNDDYFYFFKKPYFGKTFGVGAISFGIMIGAYLLCFLPIIYAVVPISIINVIYAFNPDLSTSDIVKAGFKLGNKKWLITFGLMIVAGILASLVGFLMCFIGILATSAFAYIPLYYIYKESVGFDEKTDIDRIGTGEI</sequence>
<accession>A0A923H826</accession>
<dbReference type="EMBL" id="JACNMF010000002">
    <property type="protein sequence ID" value="MBC3757945.1"/>
    <property type="molecule type" value="Genomic_DNA"/>
</dbReference>
<evidence type="ECO:0000313" key="3">
    <source>
        <dbReference type="Proteomes" id="UP000656244"/>
    </source>
</evidence>
<keyword evidence="1" id="KW-0472">Membrane</keyword>
<feature type="transmembrane region" description="Helical" evidence="1">
    <location>
        <begin position="33"/>
        <end position="61"/>
    </location>
</feature>
<feature type="transmembrane region" description="Helical" evidence="1">
    <location>
        <begin position="81"/>
        <end position="110"/>
    </location>
</feature>
<name>A0A923H826_9FLAO</name>
<feature type="transmembrane region" description="Helical" evidence="1">
    <location>
        <begin position="217"/>
        <end position="235"/>
    </location>
</feature>
<evidence type="ECO:0000313" key="2">
    <source>
        <dbReference type="EMBL" id="MBC3757945.1"/>
    </source>
</evidence>
<dbReference type="AlphaFoldDB" id="A0A923H826"/>